<dbReference type="AlphaFoldDB" id="A0A084R1T1"/>
<gene>
    <name evidence="2" type="ORF">S40285_10591</name>
</gene>
<keyword evidence="3" id="KW-1185">Reference proteome</keyword>
<dbReference type="EMBL" id="KL659301">
    <property type="protein sequence ID" value="KFA70166.1"/>
    <property type="molecule type" value="Genomic_DNA"/>
</dbReference>
<dbReference type="OrthoDB" id="10464719at2759"/>
<feature type="compositionally biased region" description="Basic and acidic residues" evidence="1">
    <location>
        <begin position="97"/>
        <end position="113"/>
    </location>
</feature>
<dbReference type="HOGENOM" id="CLU_2135172_0_0_1"/>
<evidence type="ECO:0000313" key="3">
    <source>
        <dbReference type="Proteomes" id="UP000028524"/>
    </source>
</evidence>
<sequence>MILFSEDTLTDMQSQIQEQSTEVLMEKNKLDRNFITINPSTDIEEGGSCKQLRLCIRENTMTRNVIMVNHPQSMVALQHFLAHQPDPEITGENSGIAKKEEDATKSQEDAMES</sequence>
<evidence type="ECO:0000256" key="1">
    <source>
        <dbReference type="SAM" id="MobiDB-lite"/>
    </source>
</evidence>
<accession>A0A084R1T1</accession>
<name>A0A084R1T1_STAC4</name>
<dbReference type="Proteomes" id="UP000028524">
    <property type="component" value="Unassembled WGS sequence"/>
</dbReference>
<proteinExistence type="predicted"/>
<protein>
    <submittedName>
        <fullName evidence="2">Uncharacterized protein</fullName>
    </submittedName>
</protein>
<organism evidence="2 3">
    <name type="scientific">Stachybotrys chlorohalonatus (strain IBT 40285)</name>
    <dbReference type="NCBI Taxonomy" id="1283841"/>
    <lineage>
        <taxon>Eukaryota</taxon>
        <taxon>Fungi</taxon>
        <taxon>Dikarya</taxon>
        <taxon>Ascomycota</taxon>
        <taxon>Pezizomycotina</taxon>
        <taxon>Sordariomycetes</taxon>
        <taxon>Hypocreomycetidae</taxon>
        <taxon>Hypocreales</taxon>
        <taxon>Stachybotryaceae</taxon>
        <taxon>Stachybotrys</taxon>
    </lineage>
</organism>
<dbReference type="InParanoid" id="A0A084R1T1"/>
<evidence type="ECO:0000313" key="2">
    <source>
        <dbReference type="EMBL" id="KFA70166.1"/>
    </source>
</evidence>
<feature type="region of interest" description="Disordered" evidence="1">
    <location>
        <begin position="84"/>
        <end position="113"/>
    </location>
</feature>
<reference evidence="2 3" key="1">
    <citation type="journal article" date="2014" name="BMC Genomics">
        <title>Comparative genome sequencing reveals chemotype-specific gene clusters in the toxigenic black mold Stachybotrys.</title>
        <authorList>
            <person name="Semeiks J."/>
            <person name="Borek D."/>
            <person name="Otwinowski Z."/>
            <person name="Grishin N.V."/>
        </authorList>
    </citation>
    <scope>NUCLEOTIDE SEQUENCE [LARGE SCALE GENOMIC DNA]</scope>
    <source>
        <strain evidence="2 3">IBT 40285</strain>
    </source>
</reference>